<dbReference type="PANTHER" id="PTHR33568:SF3">
    <property type="entry name" value="DNA-DIRECTED DNA POLYMERASE"/>
    <property type="match status" value="1"/>
</dbReference>
<comment type="catalytic activity">
    <reaction evidence="7 8">
        <text>DNA(n) + a 2'-deoxyribonucleoside 5'-triphosphate = DNA(n+1) + diphosphate</text>
        <dbReference type="Rhea" id="RHEA:22508"/>
        <dbReference type="Rhea" id="RHEA-COMP:17339"/>
        <dbReference type="Rhea" id="RHEA-COMP:17340"/>
        <dbReference type="ChEBI" id="CHEBI:33019"/>
        <dbReference type="ChEBI" id="CHEBI:61560"/>
        <dbReference type="ChEBI" id="CHEBI:173112"/>
        <dbReference type="EC" id="2.7.7.7"/>
    </reaction>
</comment>
<dbReference type="EMBL" id="X54850">
    <property type="protein sequence ID" value="CAA38621.1"/>
    <property type="molecule type" value="Genomic_DNA"/>
</dbReference>
<proteinExistence type="inferred from homology"/>
<dbReference type="AlphaFoldDB" id="Q09038"/>
<sequence length="999" mass="117545">MNKELEFLKNEVSYTETEDLDFLKSEVFKIHPYTRSIEKLEKNSTENSIRSTIEYNQYGQEIYSKLSSNQIELEEAKQLMHKKFIQLRNKNRVPLKRKRKKKLKFDHDVETLIIHKKYKIDLNLCNMDETQTFTHKDISIIIPTRKSILKHIHVDRKYNYYCFVTLTLTGPTIFGGVTSKVPILNVQGIPNNDYDERMTKALNDIIERIPDYEEKESNIVCTRILITITQATWKSIDNWYPKTTRKFKKFKDFTLFLASNRNENCLKQCVEKLGGKWNYNKKLEDMLPQKKIITYIPALMDIQYVNSMEDLITDYNEEIYSLDCKNIARLLKWNGHIGVITKLDPTRKIGKIQKQKRLEVEDTNTEEIFFDIESFTNEKNFQIPYLICWSKTNGSIHKRIGKNCINDFVQYIINLKKNVILYAWFGSGYDYQHVLPYFKKKCIKDKYIIKNNMITYSELYFKHSKIILKDPFLFILTSLDKAAKAFNVINKGSFPHSLIKDWPDLQKIYPHWIKTQRKIIEFKHDNKLNIKINTTLEEDNITNNSTIIEKAIEYCSIDVIAMKQVWQKFKKLVKENLQISISEKTFTLSQLSMKIMEASLDRNIELYVPTSEEYQFIRNSIYGGRVAAKNGTYNEEIVYADVVSLYPSAMKLLEHSYGKPSKVFSINFNKHGIYDVTLIHKSNSKPNHYLEFVPRRIDKKLIWSWFKEHRGTYHTYDLLIAIQEGFEIICHSGIEYPNKGYIFNNFIDKLYTLKDIHTNCKCKEQPCPIRMVAKIALNGGGYGKFVQKPIDKEVYIVKRDVVAGECENLSQNENGEICIGKRIVKKPKFFNLDGEDYDKMIIERDDDPIYSTQCGVSILSASRYRLYNLCKKFEGLEIIYSDTDSIFVRKNTIDWELFKNTCGKNLGELDSTIDKTKNAIIHYMLIGGPKMYAFQYKNNKNNIITKLHCKGVPTFMLSIDQFEYLLHKKDRKLAYHFEIIRRKLVTVTTDKIIKDIKQT</sequence>
<dbReference type="EC" id="2.7.7.7" evidence="8"/>
<dbReference type="PANTHER" id="PTHR33568">
    <property type="entry name" value="DNA POLYMERASE"/>
    <property type="match status" value="1"/>
</dbReference>
<dbReference type="PIR" id="S15961">
    <property type="entry name" value="S15961"/>
</dbReference>
<dbReference type="InterPro" id="IPR006172">
    <property type="entry name" value="DNA-dir_DNA_pol_B"/>
</dbReference>
<dbReference type="GO" id="GO:0003887">
    <property type="term" value="F:DNA-directed DNA polymerase activity"/>
    <property type="evidence" value="ECO:0007669"/>
    <property type="project" value="UniProtKB-KW"/>
</dbReference>
<dbReference type="Gene3D" id="3.90.1600.10">
    <property type="entry name" value="Palm domain of DNA polymerase"/>
    <property type="match status" value="1"/>
</dbReference>
<evidence type="ECO:0000259" key="9">
    <source>
        <dbReference type="Pfam" id="PF03175"/>
    </source>
</evidence>
<accession>Q09038</accession>
<dbReference type="InterPro" id="IPR004868">
    <property type="entry name" value="DNA-dir_DNA_pol_B_mt/vir"/>
</dbReference>
<evidence type="ECO:0000256" key="7">
    <source>
        <dbReference type="ARBA" id="ARBA00049244"/>
    </source>
</evidence>
<organism evidence="10">
    <name type="scientific">Lachancea kluyveri</name>
    <name type="common">Yeast</name>
    <name type="synonym">Saccharomyces kluyveri</name>
    <dbReference type="NCBI Taxonomy" id="4934"/>
    <lineage>
        <taxon>Eukaryota</taxon>
        <taxon>Fungi</taxon>
        <taxon>Dikarya</taxon>
        <taxon>Ascomycota</taxon>
        <taxon>Saccharomycotina</taxon>
        <taxon>Saccharomycetes</taxon>
        <taxon>Saccharomycetales</taxon>
        <taxon>Saccharomycetaceae</taxon>
        <taxon>Lachancea</taxon>
    </lineage>
</organism>
<dbReference type="GO" id="GO:0000166">
    <property type="term" value="F:nucleotide binding"/>
    <property type="evidence" value="ECO:0007669"/>
    <property type="project" value="InterPro"/>
</dbReference>
<evidence type="ECO:0000313" key="10">
    <source>
        <dbReference type="EMBL" id="CAA38621.1"/>
    </source>
</evidence>
<keyword evidence="3 8" id="KW-0548">Nucleotidyltransferase</keyword>
<evidence type="ECO:0000256" key="3">
    <source>
        <dbReference type="ARBA" id="ARBA00022695"/>
    </source>
</evidence>
<evidence type="ECO:0000256" key="2">
    <source>
        <dbReference type="ARBA" id="ARBA00022679"/>
    </source>
</evidence>
<keyword evidence="5 8" id="KW-0239">DNA-directed DNA polymerase</keyword>
<dbReference type="SMART" id="SM00486">
    <property type="entry name" value="POLBc"/>
    <property type="match status" value="1"/>
</dbReference>
<dbReference type="PROSITE" id="PS00116">
    <property type="entry name" value="DNA_POLYMERASE_B"/>
    <property type="match status" value="1"/>
</dbReference>
<dbReference type="InterPro" id="IPR043502">
    <property type="entry name" value="DNA/RNA_pol_sf"/>
</dbReference>
<keyword evidence="10" id="KW-0614">Plasmid</keyword>
<protein>
    <recommendedName>
        <fullName evidence="8">DNA polymerase</fullName>
        <ecNumber evidence="8">2.7.7.7</ecNumber>
    </recommendedName>
</protein>
<geneLocation type="plasmid" evidence="10">
    <name>pSKL</name>
</geneLocation>
<keyword evidence="6 8" id="KW-0238">DNA-binding</keyword>
<dbReference type="GO" id="GO:0006260">
    <property type="term" value="P:DNA replication"/>
    <property type="evidence" value="ECO:0007669"/>
    <property type="project" value="UniProtKB-KW"/>
</dbReference>
<dbReference type="InterPro" id="IPR017964">
    <property type="entry name" value="DNA-dir_DNA_pol_B_CS"/>
</dbReference>
<keyword evidence="4 8" id="KW-0235">DNA replication</keyword>
<dbReference type="SUPFAM" id="SSF56672">
    <property type="entry name" value="DNA/RNA polymerases"/>
    <property type="match status" value="1"/>
</dbReference>
<evidence type="ECO:0000256" key="4">
    <source>
        <dbReference type="ARBA" id="ARBA00022705"/>
    </source>
</evidence>
<evidence type="ECO:0000256" key="8">
    <source>
        <dbReference type="RuleBase" id="RU000442"/>
    </source>
</evidence>
<dbReference type="Pfam" id="PF03175">
    <property type="entry name" value="DNA_pol_B_2"/>
    <property type="match status" value="1"/>
</dbReference>
<name>Q09038_LACKL</name>
<dbReference type="GO" id="GO:0003677">
    <property type="term" value="F:DNA binding"/>
    <property type="evidence" value="ECO:0007669"/>
    <property type="project" value="UniProtKB-KW"/>
</dbReference>
<dbReference type="InterPro" id="IPR023211">
    <property type="entry name" value="DNA_pol_palm_dom_sf"/>
</dbReference>
<reference evidence="10" key="1">
    <citation type="journal article" date="1991" name="Mol. Gen. Genet.">
        <title>Genome organization of the linear plasmid, pSKL, isolated from Saccharomyces kluyveri.</title>
        <authorList>
            <person name="Hishinuma F."/>
            <person name="Hirai K."/>
        </authorList>
    </citation>
    <scope>NUCLEOTIDE SEQUENCE</scope>
    <source>
        <strain evidence="10">UVC40</strain>
        <plasmid evidence="10">pSKL</plasmid>
    </source>
</reference>
<keyword evidence="2 8" id="KW-0808">Transferase</keyword>
<dbReference type="InterPro" id="IPR012337">
    <property type="entry name" value="RNaseH-like_sf"/>
</dbReference>
<feature type="domain" description="DNA-directed DNA polymerase family B mitochondria/virus" evidence="9">
    <location>
        <begin position="414"/>
        <end position="874"/>
    </location>
</feature>
<evidence type="ECO:0000256" key="5">
    <source>
        <dbReference type="ARBA" id="ARBA00022932"/>
    </source>
</evidence>
<evidence type="ECO:0000256" key="1">
    <source>
        <dbReference type="ARBA" id="ARBA00005755"/>
    </source>
</evidence>
<dbReference type="SUPFAM" id="SSF53098">
    <property type="entry name" value="Ribonuclease H-like"/>
    <property type="match status" value="1"/>
</dbReference>
<evidence type="ECO:0000256" key="6">
    <source>
        <dbReference type="ARBA" id="ARBA00023125"/>
    </source>
</evidence>
<comment type="similarity">
    <text evidence="1 8">Belongs to the DNA polymerase type-B family.</text>
</comment>